<feature type="domain" description="C-type lectin" evidence="2">
    <location>
        <begin position="42"/>
        <end position="156"/>
    </location>
</feature>
<gene>
    <name evidence="3" type="ORF">LGLO00237_LOCUS8723</name>
</gene>
<sequence length="335" mass="36334">MRRFLCEVPSGGTPFPTPIGQTQEPTASPISCDADPNTIAEVGGKTVEYFTNFKTWDDAQSCCEERKGNLLTVESAAENDFAKNLQLKTPMLHAWIGLRWNGDQFQWADEAKSSNDFLAWGLQQPAMTTDHAAVQRHDTGKWVSVGMTARRRFLCEVPGAGTPMPTMSSPTQEPTMCSPTQAPTTSNPTQELTTSSPTQAPSSAALPITRMCAEGRITTTDLITPERLEGGTTASLSEIDVNLPNLSTFYMCRFTFDLDLTENESTICSTSDDGSKVFLNGEEVVDNDGRHPVRTVCSDPIQTSGGAFVVDFFQLKGKSILNVTINGMTPGELLG</sequence>
<dbReference type="InterPro" id="IPR001304">
    <property type="entry name" value="C-type_lectin-like"/>
</dbReference>
<reference evidence="3" key="1">
    <citation type="submission" date="2021-01" db="EMBL/GenBank/DDBJ databases">
        <authorList>
            <person name="Corre E."/>
            <person name="Pelletier E."/>
            <person name="Niang G."/>
            <person name="Scheremetjew M."/>
            <person name="Finn R."/>
            <person name="Kale V."/>
            <person name="Holt S."/>
            <person name="Cochrane G."/>
            <person name="Meng A."/>
            <person name="Brown T."/>
            <person name="Cohen L."/>
        </authorList>
    </citation>
    <scope>NUCLEOTIDE SEQUENCE</scope>
    <source>
        <strain evidence="3">CCCM811</strain>
    </source>
</reference>
<feature type="compositionally biased region" description="Low complexity" evidence="1">
    <location>
        <begin position="192"/>
        <end position="203"/>
    </location>
</feature>
<dbReference type="AlphaFoldDB" id="A0A7S3YNL2"/>
<proteinExistence type="predicted"/>
<accession>A0A7S3YNL2</accession>
<dbReference type="SMART" id="SM00034">
    <property type="entry name" value="CLECT"/>
    <property type="match status" value="1"/>
</dbReference>
<dbReference type="InterPro" id="IPR016186">
    <property type="entry name" value="C-type_lectin-like/link_sf"/>
</dbReference>
<evidence type="ECO:0000256" key="1">
    <source>
        <dbReference type="SAM" id="MobiDB-lite"/>
    </source>
</evidence>
<feature type="region of interest" description="Disordered" evidence="1">
    <location>
        <begin position="159"/>
        <end position="203"/>
    </location>
</feature>
<dbReference type="CDD" id="cd00037">
    <property type="entry name" value="CLECT"/>
    <property type="match status" value="1"/>
</dbReference>
<name>A0A7S3YNL2_9EUKA</name>
<evidence type="ECO:0000259" key="2">
    <source>
        <dbReference type="PROSITE" id="PS50041"/>
    </source>
</evidence>
<dbReference type="PROSITE" id="PS50041">
    <property type="entry name" value="C_TYPE_LECTIN_2"/>
    <property type="match status" value="1"/>
</dbReference>
<evidence type="ECO:0000313" key="3">
    <source>
        <dbReference type="EMBL" id="CAE0657156.1"/>
    </source>
</evidence>
<organism evidence="3">
    <name type="scientific">Lotharella globosa</name>
    <dbReference type="NCBI Taxonomy" id="91324"/>
    <lineage>
        <taxon>Eukaryota</taxon>
        <taxon>Sar</taxon>
        <taxon>Rhizaria</taxon>
        <taxon>Cercozoa</taxon>
        <taxon>Chlorarachniophyceae</taxon>
        <taxon>Lotharella</taxon>
    </lineage>
</organism>
<dbReference type="InterPro" id="IPR050111">
    <property type="entry name" value="C-type_lectin/snaclec_domain"/>
</dbReference>
<dbReference type="PANTHER" id="PTHR22803">
    <property type="entry name" value="MANNOSE, PHOSPHOLIPASE, LECTIN RECEPTOR RELATED"/>
    <property type="match status" value="1"/>
</dbReference>
<dbReference type="Gene3D" id="3.10.100.10">
    <property type="entry name" value="Mannose-Binding Protein A, subunit A"/>
    <property type="match status" value="1"/>
</dbReference>
<dbReference type="Pfam" id="PF00059">
    <property type="entry name" value="Lectin_C"/>
    <property type="match status" value="1"/>
</dbReference>
<protein>
    <recommendedName>
        <fullName evidence="2">C-type lectin domain-containing protein</fullName>
    </recommendedName>
</protein>
<dbReference type="EMBL" id="HBIV01011716">
    <property type="protein sequence ID" value="CAE0657156.1"/>
    <property type="molecule type" value="Transcribed_RNA"/>
</dbReference>
<dbReference type="SUPFAM" id="SSF56436">
    <property type="entry name" value="C-type lectin-like"/>
    <property type="match status" value="1"/>
</dbReference>
<feature type="compositionally biased region" description="Polar residues" evidence="1">
    <location>
        <begin position="165"/>
        <end position="191"/>
    </location>
</feature>
<dbReference type="InterPro" id="IPR016187">
    <property type="entry name" value="CTDL_fold"/>
</dbReference>